<feature type="domain" description="DUF1585" evidence="2">
    <location>
        <begin position="769"/>
        <end position="841"/>
    </location>
</feature>
<reference evidence="7" key="1">
    <citation type="submission" date="2018-05" db="EMBL/GenBank/DDBJ databases">
        <authorList>
            <person name="Lanie J.A."/>
            <person name="Ng W.-L."/>
            <person name="Kazmierczak K.M."/>
            <person name="Andrzejewski T.M."/>
            <person name="Davidsen T.M."/>
            <person name="Wayne K.J."/>
            <person name="Tettelin H."/>
            <person name="Glass J.I."/>
            <person name="Rusch D."/>
            <person name="Podicherti R."/>
            <person name="Tsui H.-C.T."/>
            <person name="Winkler M.E."/>
        </authorList>
    </citation>
    <scope>NUCLEOTIDE SEQUENCE</scope>
</reference>
<dbReference type="InterPro" id="IPR036909">
    <property type="entry name" value="Cyt_c-like_dom_sf"/>
</dbReference>
<dbReference type="AlphaFoldDB" id="A0A381THV4"/>
<name>A0A381THV4_9ZZZZ</name>
<dbReference type="GO" id="GO:0020037">
    <property type="term" value="F:heme binding"/>
    <property type="evidence" value="ECO:0007669"/>
    <property type="project" value="InterPro"/>
</dbReference>
<keyword evidence="1" id="KW-0472">Membrane</keyword>
<dbReference type="EMBL" id="UINC01004614">
    <property type="protein sequence ID" value="SVA15640.1"/>
    <property type="molecule type" value="Genomic_DNA"/>
</dbReference>
<protein>
    <recommendedName>
        <fullName evidence="8">Cytochrome c domain-containing protein</fullName>
    </recommendedName>
</protein>
<dbReference type="InterPro" id="IPR011478">
    <property type="entry name" value="DUF1585"/>
</dbReference>
<evidence type="ECO:0000259" key="5">
    <source>
        <dbReference type="Pfam" id="PF07631"/>
    </source>
</evidence>
<feature type="domain" description="DUF1588" evidence="4">
    <location>
        <begin position="655"/>
        <end position="753"/>
    </location>
</feature>
<dbReference type="Pfam" id="PF07624">
    <property type="entry name" value="PSD2"/>
    <property type="match status" value="1"/>
</dbReference>
<evidence type="ECO:0000259" key="2">
    <source>
        <dbReference type="Pfam" id="PF07624"/>
    </source>
</evidence>
<dbReference type="SUPFAM" id="SSF46626">
    <property type="entry name" value="Cytochrome c"/>
    <property type="match status" value="1"/>
</dbReference>
<dbReference type="Pfam" id="PF07626">
    <property type="entry name" value="PSD3"/>
    <property type="match status" value="1"/>
</dbReference>
<dbReference type="Pfam" id="PF07627">
    <property type="entry name" value="PSCyt3"/>
    <property type="match status" value="1"/>
</dbReference>
<keyword evidence="1" id="KW-1133">Transmembrane helix</keyword>
<dbReference type="GO" id="GO:0009055">
    <property type="term" value="F:electron transfer activity"/>
    <property type="evidence" value="ECO:0007669"/>
    <property type="project" value="InterPro"/>
</dbReference>
<accession>A0A381THV4</accession>
<evidence type="ECO:0000259" key="4">
    <source>
        <dbReference type="Pfam" id="PF07627"/>
    </source>
</evidence>
<evidence type="ECO:0000259" key="3">
    <source>
        <dbReference type="Pfam" id="PF07626"/>
    </source>
</evidence>
<dbReference type="InterPro" id="IPR013036">
    <property type="entry name" value="DUF1587"/>
</dbReference>
<dbReference type="InterPro" id="IPR013042">
    <property type="entry name" value="DUF1592"/>
</dbReference>
<dbReference type="Pfam" id="PF07637">
    <property type="entry name" value="PSD5"/>
    <property type="match status" value="1"/>
</dbReference>
<feature type="domain" description="DUF1587" evidence="3">
    <location>
        <begin position="158"/>
        <end position="220"/>
    </location>
</feature>
<dbReference type="Pfam" id="PF07631">
    <property type="entry name" value="PSD4"/>
    <property type="match status" value="1"/>
</dbReference>
<gene>
    <name evidence="7" type="ORF">METZ01_LOCUS68494</name>
</gene>
<feature type="domain" description="DUF1592" evidence="5">
    <location>
        <begin position="508"/>
        <end position="636"/>
    </location>
</feature>
<feature type="transmembrane region" description="Helical" evidence="1">
    <location>
        <begin position="21"/>
        <end position="40"/>
    </location>
</feature>
<evidence type="ECO:0000313" key="7">
    <source>
        <dbReference type="EMBL" id="SVA15640.1"/>
    </source>
</evidence>
<dbReference type="InterPro" id="IPR013039">
    <property type="entry name" value="DUF1588"/>
</dbReference>
<evidence type="ECO:0000256" key="1">
    <source>
        <dbReference type="SAM" id="Phobius"/>
    </source>
</evidence>
<keyword evidence="1" id="KW-0812">Transmembrane</keyword>
<sequence length="850" mass="95264">MRFSFKWGQFQNQRKQSSGDGHTVYALVLGIGLSVVLVGAHNPSSDRVFSTPVTSDIGQTDPAEVREILDRYCIRCHNERRLTAGLALDVLDIEDLSLEADKWEKVVRKLRTGTMPPGNVARPDPADYDLAATWLETELDQVALAAKPNPGTTNPVHRLNRLEYNNAINDLLALEVDVMSLLPGDETADGSFDNFADALSITTTHMERYMSVARQVTRLATGLPPITPGVETFVIPLHIVQNQRQSEDLPFGSRGGIAVRHHFPTDGQYLIKIHLRRQYQDYLMGMGWPQQLDLRLDGVLLERFTVGGGATDVRPAAASYAGSGEPGSFGDPEWEEYMQSQGDAHLELELAVEAGPRVVSVSFVREQWEPEGLPQPLQRGRVLTNDQIYMDYASVHSVKIQGPYEITGTTTDDPRENEIFVCWPDSRAEEEICATQILSQMARRAYRRPSTARDVEILLEFFRKGRTEGGSFDTGIQLALERLVVDPEFLLRVYREPVGVEHGDVYNLDDFEIASRLSFFLGSSIPDEPLLNLAETGRLTDPTVLEDQVLKMLAEPRTVDALVRGFAAQWLNLRLLPEKLADPDKYPDFDDSLLEAFRQETEMFIASNLQEDRSVLDLLSADYTFVNERLARFYGIPGVYGSRPRRVKLPNPDQRGGLLGHGGLMAITAYPDRTSPVLRGKWLLDNILGADAPPPPANLDTNLDDAEEVVALGIRERLEQHRTEPLCASCHSLMDPLGFALENFDAVGRWRDVDDRGNEIDNRGTWPNGVELTGISSLRDLLLDYDEQFVRTVTEKLMSYALGRPLEYFDQPTVRQIVRDAKDNDYRWSSIVLGIVKSPAFLMRRSLEAA</sequence>
<feature type="domain" description="DUF1595" evidence="6">
    <location>
        <begin position="433"/>
        <end position="493"/>
    </location>
</feature>
<evidence type="ECO:0000259" key="6">
    <source>
        <dbReference type="Pfam" id="PF07637"/>
    </source>
</evidence>
<proteinExistence type="predicted"/>
<dbReference type="InterPro" id="IPR013043">
    <property type="entry name" value="DUF1595"/>
</dbReference>
<evidence type="ECO:0008006" key="8">
    <source>
        <dbReference type="Google" id="ProtNLM"/>
    </source>
</evidence>
<organism evidence="7">
    <name type="scientific">marine metagenome</name>
    <dbReference type="NCBI Taxonomy" id="408172"/>
    <lineage>
        <taxon>unclassified sequences</taxon>
        <taxon>metagenomes</taxon>
        <taxon>ecological metagenomes</taxon>
    </lineage>
</organism>